<dbReference type="AlphaFoldDB" id="A0AAU7B2Q4"/>
<dbReference type="GO" id="GO:0003700">
    <property type="term" value="F:DNA-binding transcription factor activity"/>
    <property type="evidence" value="ECO:0007669"/>
    <property type="project" value="InterPro"/>
</dbReference>
<proteinExistence type="predicted"/>
<dbReference type="Gene3D" id="1.10.10.10">
    <property type="entry name" value="Winged helix-like DNA-binding domain superfamily/Winged helix DNA-binding domain"/>
    <property type="match status" value="1"/>
</dbReference>
<dbReference type="SUPFAM" id="SSF46785">
    <property type="entry name" value="Winged helix' DNA-binding domain"/>
    <property type="match status" value="1"/>
</dbReference>
<dbReference type="KEGG" id="parq:DSM112329_05141"/>
<dbReference type="InterPro" id="IPR036390">
    <property type="entry name" value="WH_DNA-bd_sf"/>
</dbReference>
<reference evidence="2" key="1">
    <citation type="submission" date="2022-12" db="EMBL/GenBank/DDBJ databases">
        <title>Paraconexibacter alkalitolerans sp. nov. and Baekduia alba sp. nov., isolated from soil and emended description of the genera Paraconexibacter (Chun et al., 2020) and Baekduia (An et al., 2020).</title>
        <authorList>
            <person name="Vieira S."/>
            <person name="Huber K.J."/>
            <person name="Geppert A."/>
            <person name="Wolf J."/>
            <person name="Neumann-Schaal M."/>
            <person name="Muesken M."/>
            <person name="Overmann J."/>
        </authorList>
    </citation>
    <scope>NUCLEOTIDE SEQUENCE</scope>
    <source>
        <strain evidence="2">AEG42_29</strain>
    </source>
</reference>
<gene>
    <name evidence="2" type="ORF">DSM112329_05141</name>
</gene>
<evidence type="ECO:0000313" key="2">
    <source>
        <dbReference type="EMBL" id="XAY08243.1"/>
    </source>
</evidence>
<name>A0AAU7B2Q4_9ACTN</name>
<dbReference type="Pfam" id="PF01047">
    <property type="entry name" value="MarR"/>
    <property type="match status" value="1"/>
</dbReference>
<dbReference type="InterPro" id="IPR000835">
    <property type="entry name" value="HTH_MarR-typ"/>
</dbReference>
<accession>A0AAU7B2Q4</accession>
<dbReference type="SMART" id="SM00347">
    <property type="entry name" value="HTH_MARR"/>
    <property type="match status" value="1"/>
</dbReference>
<dbReference type="PANTHER" id="PTHR33164">
    <property type="entry name" value="TRANSCRIPTIONAL REGULATOR, MARR FAMILY"/>
    <property type="match status" value="1"/>
</dbReference>
<protein>
    <recommendedName>
        <fullName evidence="1">HTH marR-type domain-containing protein</fullName>
    </recommendedName>
</protein>
<dbReference type="InterPro" id="IPR036388">
    <property type="entry name" value="WH-like_DNA-bd_sf"/>
</dbReference>
<dbReference type="PROSITE" id="PS50995">
    <property type="entry name" value="HTH_MARR_2"/>
    <property type="match status" value="1"/>
</dbReference>
<dbReference type="EMBL" id="CP114014">
    <property type="protein sequence ID" value="XAY08243.1"/>
    <property type="molecule type" value="Genomic_DNA"/>
</dbReference>
<feature type="domain" description="HTH marR-type" evidence="1">
    <location>
        <begin position="25"/>
        <end position="150"/>
    </location>
</feature>
<evidence type="ECO:0000259" key="1">
    <source>
        <dbReference type="PROSITE" id="PS50995"/>
    </source>
</evidence>
<dbReference type="InterPro" id="IPR039422">
    <property type="entry name" value="MarR/SlyA-like"/>
</dbReference>
<organism evidence="2">
    <name type="scientific">Paraconexibacter sp. AEG42_29</name>
    <dbReference type="NCBI Taxonomy" id="2997339"/>
    <lineage>
        <taxon>Bacteria</taxon>
        <taxon>Bacillati</taxon>
        <taxon>Actinomycetota</taxon>
        <taxon>Thermoleophilia</taxon>
        <taxon>Solirubrobacterales</taxon>
        <taxon>Paraconexibacteraceae</taxon>
        <taxon>Paraconexibacter</taxon>
    </lineage>
</organism>
<dbReference type="PANTHER" id="PTHR33164:SF43">
    <property type="entry name" value="HTH-TYPE TRANSCRIPTIONAL REPRESSOR YETL"/>
    <property type="match status" value="1"/>
</dbReference>
<dbReference type="GO" id="GO:0006950">
    <property type="term" value="P:response to stress"/>
    <property type="evidence" value="ECO:0007669"/>
    <property type="project" value="TreeGrafter"/>
</dbReference>
<sequence length="150" mass="15616">MEVGRSPGAVPRCTLALVTAERDDAAFAARLLADAVHAVAAIARDAGLSLDGYLVLHEAVAAGGIRPTVLGRLLGRSSGSLTPVLDRLAELDLAHRETNPEDRRSSLVVATAAGIAIVDDARARQVMALRKIAADLPVDVRRALVADEPA</sequence>